<dbReference type="KEGG" id="kqi:F1D05_22030"/>
<dbReference type="EMBL" id="CP043661">
    <property type="protein sequence ID" value="QNE20102.1"/>
    <property type="molecule type" value="Genomic_DNA"/>
</dbReference>
<dbReference type="AlphaFoldDB" id="A0A7G6X1I7"/>
<name>A0A7G6X1I7_9ACTN</name>
<proteinExistence type="predicted"/>
<dbReference type="Proteomes" id="UP000515563">
    <property type="component" value="Chromosome"/>
</dbReference>
<evidence type="ECO:0000259" key="1">
    <source>
        <dbReference type="Pfam" id="PF14040"/>
    </source>
</evidence>
<protein>
    <recommendedName>
        <fullName evidence="1">Deoxyribonuclease NucA/NucB domain-containing protein</fullName>
    </recommendedName>
</protein>
<dbReference type="Pfam" id="PF14040">
    <property type="entry name" value="DNase_NucA_NucB"/>
    <property type="match status" value="1"/>
</dbReference>
<organism evidence="2 3">
    <name type="scientific">Kribbella qitaiheensis</name>
    <dbReference type="NCBI Taxonomy" id="1544730"/>
    <lineage>
        <taxon>Bacteria</taxon>
        <taxon>Bacillati</taxon>
        <taxon>Actinomycetota</taxon>
        <taxon>Actinomycetes</taxon>
        <taxon>Propionibacteriales</taxon>
        <taxon>Kribbellaceae</taxon>
        <taxon>Kribbella</taxon>
    </lineage>
</organism>
<evidence type="ECO:0000313" key="3">
    <source>
        <dbReference type="Proteomes" id="UP000515563"/>
    </source>
</evidence>
<dbReference type="RefSeq" id="WP_185442078.1">
    <property type="nucleotide sequence ID" value="NZ_CP043661.1"/>
</dbReference>
<feature type="domain" description="Deoxyribonuclease NucA/NucB" evidence="1">
    <location>
        <begin position="12"/>
        <end position="102"/>
    </location>
</feature>
<reference evidence="2 3" key="2">
    <citation type="journal article" date="2020" name="Microbiol. Resour. Announc.">
        <title>Antarctic desert soil bacteria exhibit high novel natural product potential, evaluated through long-read genome sequencing and comparative genomics.</title>
        <authorList>
            <person name="Benaud N."/>
            <person name="Edwards R.J."/>
            <person name="Amos T.G."/>
            <person name="D'Agostino P.M."/>
            <person name="Gutierrez-Chavez C."/>
            <person name="Montgomery K."/>
            <person name="Nicetic I."/>
            <person name="Ferrari B.C."/>
        </authorList>
    </citation>
    <scope>NUCLEOTIDE SEQUENCE [LARGE SCALE GENOMIC DNA]</scope>
    <source>
        <strain evidence="2 3">SPB151</strain>
    </source>
</reference>
<gene>
    <name evidence="2" type="ORF">F1D05_22030</name>
</gene>
<evidence type="ECO:0000313" key="2">
    <source>
        <dbReference type="EMBL" id="QNE20102.1"/>
    </source>
</evidence>
<reference evidence="3" key="1">
    <citation type="submission" date="2019-09" db="EMBL/GenBank/DDBJ databases">
        <title>Antimicrobial potential of Antarctic Bacteria.</title>
        <authorList>
            <person name="Benaud N."/>
            <person name="Edwards R.J."/>
            <person name="Ferrari B.C."/>
        </authorList>
    </citation>
    <scope>NUCLEOTIDE SEQUENCE [LARGE SCALE GENOMIC DNA]</scope>
    <source>
        <strain evidence="3">SPB151</strain>
    </source>
</reference>
<sequence length="106" mass="12088">MIHVGANKIIPNLLNRTTDSQLTNAQRDRATYQCRKWIKPIPSDESCDEYPFASTYQGSFNEPENDYSVEAVDASQNSSEGAQRGNWYVDDRILEDDPFYVVAYGE</sequence>
<keyword evidence="3" id="KW-1185">Reference proteome</keyword>
<dbReference type="InterPro" id="IPR029476">
    <property type="entry name" value="DNase_NucA_NucB"/>
</dbReference>
<accession>A0A7G6X1I7</accession>